<protein>
    <recommendedName>
        <fullName evidence="1">Mur ligase N-terminal catalytic domain-containing protein</fullName>
    </recommendedName>
</protein>
<dbReference type="InterPro" id="IPR000713">
    <property type="entry name" value="Mur_ligase_N"/>
</dbReference>
<sequence length="35" mass="3694">MHIHILGISGTFMGSLAALAKESGFEVTGSDLHCY</sequence>
<dbReference type="SUPFAM" id="SSF51984">
    <property type="entry name" value="MurCD N-terminal domain"/>
    <property type="match status" value="1"/>
</dbReference>
<feature type="non-terminal residue" evidence="2">
    <location>
        <position position="35"/>
    </location>
</feature>
<evidence type="ECO:0000259" key="1">
    <source>
        <dbReference type="Pfam" id="PF01225"/>
    </source>
</evidence>
<proteinExistence type="predicted"/>
<dbReference type="AlphaFoldDB" id="A0A382G973"/>
<dbReference type="Pfam" id="PF01225">
    <property type="entry name" value="Mur_ligase"/>
    <property type="match status" value="1"/>
</dbReference>
<accession>A0A382G973</accession>
<dbReference type="EMBL" id="UINC01053981">
    <property type="protein sequence ID" value="SVB71153.1"/>
    <property type="molecule type" value="Genomic_DNA"/>
</dbReference>
<name>A0A382G973_9ZZZZ</name>
<feature type="domain" description="Mur ligase N-terminal catalytic" evidence="1">
    <location>
        <begin position="2"/>
        <end position="33"/>
    </location>
</feature>
<dbReference type="Gene3D" id="3.40.50.720">
    <property type="entry name" value="NAD(P)-binding Rossmann-like Domain"/>
    <property type="match status" value="1"/>
</dbReference>
<organism evidence="2">
    <name type="scientific">marine metagenome</name>
    <dbReference type="NCBI Taxonomy" id="408172"/>
    <lineage>
        <taxon>unclassified sequences</taxon>
        <taxon>metagenomes</taxon>
        <taxon>ecological metagenomes</taxon>
    </lineage>
</organism>
<reference evidence="2" key="1">
    <citation type="submission" date="2018-05" db="EMBL/GenBank/DDBJ databases">
        <authorList>
            <person name="Lanie J.A."/>
            <person name="Ng W.-L."/>
            <person name="Kazmierczak K.M."/>
            <person name="Andrzejewski T.M."/>
            <person name="Davidsen T.M."/>
            <person name="Wayne K.J."/>
            <person name="Tettelin H."/>
            <person name="Glass J.I."/>
            <person name="Rusch D."/>
            <person name="Podicherti R."/>
            <person name="Tsui H.-C.T."/>
            <person name="Winkler M.E."/>
        </authorList>
    </citation>
    <scope>NUCLEOTIDE SEQUENCE</scope>
</reference>
<dbReference type="GO" id="GO:0016881">
    <property type="term" value="F:acid-amino acid ligase activity"/>
    <property type="evidence" value="ECO:0007669"/>
    <property type="project" value="InterPro"/>
</dbReference>
<evidence type="ECO:0000313" key="2">
    <source>
        <dbReference type="EMBL" id="SVB71153.1"/>
    </source>
</evidence>
<gene>
    <name evidence="2" type="ORF">METZ01_LOCUS224007</name>
</gene>